<evidence type="ECO:0000256" key="1">
    <source>
        <dbReference type="ARBA" id="ARBA00022801"/>
    </source>
</evidence>
<dbReference type="GO" id="GO:0004713">
    <property type="term" value="F:protein tyrosine kinase activity"/>
    <property type="evidence" value="ECO:0007669"/>
    <property type="project" value="TreeGrafter"/>
</dbReference>
<keyword evidence="1 3" id="KW-0378">Hydrolase</keyword>
<keyword evidence="4" id="KW-1185">Reference proteome</keyword>
<dbReference type="Pfam" id="PF13419">
    <property type="entry name" value="HAD_2"/>
    <property type="match status" value="1"/>
</dbReference>
<dbReference type="Gene3D" id="1.10.150.240">
    <property type="entry name" value="Putative phosphatase, domain 2"/>
    <property type="match status" value="1"/>
</dbReference>
<dbReference type="PANTHER" id="PTHR43434:SF20">
    <property type="entry name" value="5'-NUCLEOTIDASE"/>
    <property type="match status" value="1"/>
</dbReference>
<dbReference type="Gene3D" id="3.40.50.1000">
    <property type="entry name" value="HAD superfamily/HAD-like"/>
    <property type="match status" value="1"/>
</dbReference>
<evidence type="ECO:0000313" key="3">
    <source>
        <dbReference type="EMBL" id="MCU9612314.1"/>
    </source>
</evidence>
<dbReference type="RefSeq" id="WP_263071445.1">
    <property type="nucleotide sequence ID" value="NZ_JAOUSF010000001.1"/>
</dbReference>
<comment type="caution">
    <text evidence="3">The sequence shown here is derived from an EMBL/GenBank/DDBJ whole genome shotgun (WGS) entry which is preliminary data.</text>
</comment>
<dbReference type="AlphaFoldDB" id="A0AAE3IT85"/>
<evidence type="ECO:0000313" key="4">
    <source>
        <dbReference type="Proteomes" id="UP001209318"/>
    </source>
</evidence>
<sequence>MKYTTILFDLDGTLIDTSEGIIKCASFTLKKLNKPELTIDQYQSFIGPPLKQSFISLCGFNEKQANDAVEIYRNRYNDKGLYEAKLYHNMEELLRFLKNNQINIGVATLKRDDLAKKIIHHFGISNYFHSINGIDENDSYSKADIITICLNEIGERQHSKVLLIGDSVYDSIGAEQVGIDFCAVTYGFGFKNRKVANETKNVYIANDVAELKQFLKNV</sequence>
<reference evidence="3" key="1">
    <citation type="submission" date="2022-10" db="EMBL/GenBank/DDBJ databases">
        <title>Description of Fervidibacillus gen. nov. in the family Fervidibacillaceae fam. nov. with two species, Fervidibacillus albus sp. nov., and Fervidibacillus halotolerans sp. nov., isolated from tidal flat sediments.</title>
        <authorList>
            <person name="Kwon K.K."/>
            <person name="Yang S.-H."/>
        </authorList>
    </citation>
    <scope>NUCLEOTIDE SEQUENCE</scope>
    <source>
        <strain evidence="3">JCM 19140</strain>
    </source>
</reference>
<protein>
    <submittedName>
        <fullName evidence="3">HAD hydrolase-like protein</fullName>
    </submittedName>
</protein>
<name>A0AAE3IT85_9BACI</name>
<dbReference type="SFLD" id="SFLDG01129">
    <property type="entry name" value="C1.5:_HAD__Beta-PGM__Phosphata"/>
    <property type="match status" value="1"/>
</dbReference>
<dbReference type="InterPro" id="IPR023198">
    <property type="entry name" value="PGP-like_dom2"/>
</dbReference>
<proteinExistence type="predicted"/>
<dbReference type="InterPro" id="IPR023214">
    <property type="entry name" value="HAD_sf"/>
</dbReference>
<gene>
    <name evidence="3" type="ORF">OEV98_01905</name>
</gene>
<dbReference type="Proteomes" id="UP001209318">
    <property type="component" value="Unassembled WGS sequence"/>
</dbReference>
<dbReference type="GO" id="GO:0005829">
    <property type="term" value="C:cytosol"/>
    <property type="evidence" value="ECO:0007669"/>
    <property type="project" value="TreeGrafter"/>
</dbReference>
<evidence type="ECO:0000256" key="2">
    <source>
        <dbReference type="ARBA" id="ARBA00022842"/>
    </source>
</evidence>
<dbReference type="SFLD" id="SFLDS00003">
    <property type="entry name" value="Haloacid_Dehalogenase"/>
    <property type="match status" value="1"/>
</dbReference>
<organism evidence="3 4">
    <name type="scientific">Perspicuibacillus lycopersici</name>
    <dbReference type="NCBI Taxonomy" id="1325689"/>
    <lineage>
        <taxon>Bacteria</taxon>
        <taxon>Bacillati</taxon>
        <taxon>Bacillota</taxon>
        <taxon>Bacilli</taxon>
        <taxon>Bacillales</taxon>
        <taxon>Bacillaceae</taxon>
        <taxon>Perspicuibacillus</taxon>
    </lineage>
</organism>
<dbReference type="InterPro" id="IPR036412">
    <property type="entry name" value="HAD-like_sf"/>
</dbReference>
<dbReference type="InterPro" id="IPR050155">
    <property type="entry name" value="HAD-like_hydrolase_sf"/>
</dbReference>
<dbReference type="EMBL" id="JAOUSF010000001">
    <property type="protein sequence ID" value="MCU9612314.1"/>
    <property type="molecule type" value="Genomic_DNA"/>
</dbReference>
<dbReference type="GO" id="GO:0016787">
    <property type="term" value="F:hydrolase activity"/>
    <property type="evidence" value="ECO:0007669"/>
    <property type="project" value="UniProtKB-KW"/>
</dbReference>
<dbReference type="SUPFAM" id="SSF56784">
    <property type="entry name" value="HAD-like"/>
    <property type="match status" value="1"/>
</dbReference>
<dbReference type="PANTHER" id="PTHR43434">
    <property type="entry name" value="PHOSPHOGLYCOLATE PHOSPHATASE"/>
    <property type="match status" value="1"/>
</dbReference>
<keyword evidence="2" id="KW-0460">Magnesium</keyword>
<dbReference type="InterPro" id="IPR041492">
    <property type="entry name" value="HAD_2"/>
</dbReference>
<accession>A0AAE3IT85</accession>